<reference evidence="1" key="2">
    <citation type="submission" date="2015-03" db="EMBL/GenBank/DDBJ databases">
        <authorList>
            <person name="Chow C.-E.T."/>
            <person name="Winget D.M."/>
            <person name="White R.A.III."/>
            <person name="Hallam S.J."/>
            <person name="Suttle C.A."/>
        </authorList>
    </citation>
    <scope>NUCLEOTIDE SEQUENCE</scope>
    <source>
        <strain evidence="1">Anoxic3_9</strain>
    </source>
</reference>
<sequence>MLPLIVMEMPQPISAVLQLERLIYQVQISHWIMPELSRLGQKQVEQQSLLVELYQRQDWIIFVY</sequence>
<name>A0A0F7L4T4_9VIRU</name>
<organism evidence="1">
    <name type="scientific">uncultured marine virus</name>
    <dbReference type="NCBI Taxonomy" id="186617"/>
    <lineage>
        <taxon>Viruses</taxon>
        <taxon>environmental samples</taxon>
    </lineage>
</organism>
<proteinExistence type="predicted"/>
<dbReference type="EMBL" id="KR029584">
    <property type="protein sequence ID" value="AKH46532.1"/>
    <property type="molecule type" value="Genomic_DNA"/>
</dbReference>
<reference evidence="1" key="1">
    <citation type="journal article" date="2015" name="Front. Microbiol.">
        <title>Combining genomic sequencing methods to explore viral diversity and reveal potential virus-host interactions.</title>
        <authorList>
            <person name="Chow C.E."/>
            <person name="Winget D.M."/>
            <person name="White R.A.III."/>
            <person name="Hallam S.J."/>
            <person name="Suttle C.A."/>
        </authorList>
    </citation>
    <scope>NUCLEOTIDE SEQUENCE</scope>
    <source>
        <strain evidence="1">Anoxic3_9</strain>
    </source>
</reference>
<evidence type="ECO:0000313" key="1">
    <source>
        <dbReference type="EMBL" id="AKH46532.1"/>
    </source>
</evidence>
<accession>A0A0F7L4T4</accession>
<protein>
    <submittedName>
        <fullName evidence="1">Uncharacterized protein</fullName>
    </submittedName>
</protein>